<evidence type="ECO:0000256" key="16">
    <source>
        <dbReference type="ARBA" id="ARBA00049551"/>
    </source>
</evidence>
<evidence type="ECO:0000256" key="6">
    <source>
        <dbReference type="ARBA" id="ARBA00022448"/>
    </source>
</evidence>
<comment type="catalytic activity">
    <reaction evidence="16 17">
        <text>a ubiquinone + NADH + 5 H(+)(in) = a ubiquinol + NAD(+) + 4 H(+)(out)</text>
        <dbReference type="Rhea" id="RHEA:29091"/>
        <dbReference type="Rhea" id="RHEA-COMP:9565"/>
        <dbReference type="Rhea" id="RHEA-COMP:9566"/>
        <dbReference type="ChEBI" id="CHEBI:15378"/>
        <dbReference type="ChEBI" id="CHEBI:16389"/>
        <dbReference type="ChEBI" id="CHEBI:17976"/>
        <dbReference type="ChEBI" id="CHEBI:57540"/>
        <dbReference type="ChEBI" id="CHEBI:57945"/>
        <dbReference type="EC" id="7.1.1.2"/>
    </reaction>
</comment>
<dbReference type="GO" id="GO:0042773">
    <property type="term" value="P:ATP synthesis coupled electron transport"/>
    <property type="evidence" value="ECO:0007669"/>
    <property type="project" value="UniProtKB-UniRule"/>
</dbReference>
<keyword evidence="13 17" id="KW-0830">Ubiquinone</keyword>
<keyword evidence="8 17" id="KW-0812">Transmembrane</keyword>
<evidence type="ECO:0000256" key="2">
    <source>
        <dbReference type="ARBA" id="ARBA00004225"/>
    </source>
</evidence>
<dbReference type="PANTHER" id="PTHR11434">
    <property type="entry name" value="NADH-UBIQUINONE OXIDOREDUCTASE SUBUNIT ND4L"/>
    <property type="match status" value="1"/>
</dbReference>
<keyword evidence="17" id="KW-0999">Mitochondrion inner membrane</keyword>
<evidence type="ECO:0000256" key="12">
    <source>
        <dbReference type="ARBA" id="ARBA00023027"/>
    </source>
</evidence>
<evidence type="ECO:0000256" key="11">
    <source>
        <dbReference type="ARBA" id="ARBA00022989"/>
    </source>
</evidence>
<name>A0A6B9MKT3_9CUCU</name>
<comment type="similarity">
    <text evidence="3 17">Belongs to the complex I subunit 4L family.</text>
</comment>
<keyword evidence="15 17" id="KW-0472">Membrane</keyword>
<dbReference type="EMBL" id="MN053054">
    <property type="protein sequence ID" value="QHD19761.1"/>
    <property type="molecule type" value="Genomic_DNA"/>
</dbReference>
<evidence type="ECO:0000256" key="13">
    <source>
        <dbReference type="ARBA" id="ARBA00023075"/>
    </source>
</evidence>
<dbReference type="GO" id="GO:0005743">
    <property type="term" value="C:mitochondrial inner membrane"/>
    <property type="evidence" value="ECO:0007669"/>
    <property type="project" value="UniProtKB-SubCell"/>
</dbReference>
<accession>A0A6B9MKT3</accession>
<dbReference type="GO" id="GO:0030964">
    <property type="term" value="C:NADH dehydrogenase complex"/>
    <property type="evidence" value="ECO:0007669"/>
    <property type="project" value="TreeGrafter"/>
</dbReference>
<keyword evidence="11 17" id="KW-1133">Transmembrane helix</keyword>
<comment type="function">
    <text evidence="1">Core subunit of the mitochondrial membrane respiratory chain NADH dehydrogenase (Complex I) that is believed to belong to the minimal assembly required for catalysis. Complex I functions in the transfer of electrons from NADH to the respiratory chain. The immediate electron acceptor for the enzyme is believed to be ubiquinone.</text>
</comment>
<evidence type="ECO:0000256" key="10">
    <source>
        <dbReference type="ARBA" id="ARBA00022982"/>
    </source>
</evidence>
<keyword evidence="14 17" id="KW-0496">Mitochondrion</keyword>
<evidence type="ECO:0000256" key="7">
    <source>
        <dbReference type="ARBA" id="ARBA00022660"/>
    </source>
</evidence>
<organism evidence="18">
    <name type="scientific">Chilocorus bipustulatus</name>
    <dbReference type="NCBI Taxonomy" id="703257"/>
    <lineage>
        <taxon>Eukaryota</taxon>
        <taxon>Metazoa</taxon>
        <taxon>Ecdysozoa</taxon>
        <taxon>Arthropoda</taxon>
        <taxon>Hexapoda</taxon>
        <taxon>Insecta</taxon>
        <taxon>Pterygota</taxon>
        <taxon>Neoptera</taxon>
        <taxon>Endopterygota</taxon>
        <taxon>Coleoptera</taxon>
        <taxon>Polyphaga</taxon>
        <taxon>Cucujiformia</taxon>
        <taxon>Coccinelloidea</taxon>
        <taxon>Coccinellidae</taxon>
        <taxon>Chilocorinae</taxon>
        <taxon>Chilocorini</taxon>
        <taxon>Chilocorus</taxon>
    </lineage>
</organism>
<comment type="subcellular location">
    <subcellularLocation>
        <location evidence="17">Mitochondrion inner membrane</location>
        <topology evidence="17">Multi-pass membrane protein</topology>
    </subcellularLocation>
    <subcellularLocation>
        <location evidence="2">Mitochondrion membrane</location>
        <topology evidence="2">Multi-pass membrane protein</topology>
    </subcellularLocation>
</comment>
<dbReference type="AlphaFoldDB" id="A0A6B9MKT3"/>
<feature type="transmembrane region" description="Helical" evidence="17">
    <location>
        <begin position="60"/>
        <end position="80"/>
    </location>
</feature>
<keyword evidence="10 17" id="KW-0249">Electron transport</keyword>
<dbReference type="PANTHER" id="PTHR11434:SF0">
    <property type="entry name" value="NADH-UBIQUINONE OXIDOREDUCTASE CHAIN 4L"/>
    <property type="match status" value="1"/>
</dbReference>
<evidence type="ECO:0000256" key="15">
    <source>
        <dbReference type="ARBA" id="ARBA00023136"/>
    </source>
</evidence>
<dbReference type="EC" id="7.1.1.2" evidence="4 17"/>
<evidence type="ECO:0000256" key="9">
    <source>
        <dbReference type="ARBA" id="ARBA00022967"/>
    </source>
</evidence>
<dbReference type="Pfam" id="PF00420">
    <property type="entry name" value="Oxidored_q2"/>
    <property type="match status" value="1"/>
</dbReference>
<dbReference type="GO" id="GO:0008137">
    <property type="term" value="F:NADH dehydrogenase (ubiquinone) activity"/>
    <property type="evidence" value="ECO:0007669"/>
    <property type="project" value="UniProtKB-EC"/>
</dbReference>
<protein>
    <recommendedName>
        <fullName evidence="5 17">NADH-ubiquinone oxidoreductase chain 4L</fullName>
        <ecNumber evidence="4 17">7.1.1.2</ecNumber>
    </recommendedName>
</protein>
<evidence type="ECO:0000313" key="18">
    <source>
        <dbReference type="EMBL" id="QHD19761.1"/>
    </source>
</evidence>
<comment type="function">
    <text evidence="17">Core subunit of the mitochondrial membrane respiratory chain NADH dehydrogenase (Complex I) which catalyzes electron transfer from NADH through the respiratory chain, using ubiquinone as an electron acceptor.</text>
</comment>
<keyword evidence="7 17" id="KW-0679">Respiratory chain</keyword>
<dbReference type="InterPro" id="IPR039428">
    <property type="entry name" value="NUOK/Mnh_C1-like"/>
</dbReference>
<dbReference type="Gene3D" id="1.10.287.3510">
    <property type="match status" value="1"/>
</dbReference>
<evidence type="ECO:0000256" key="3">
    <source>
        <dbReference type="ARBA" id="ARBA00010519"/>
    </source>
</evidence>
<reference evidence="18" key="1">
    <citation type="journal article" date="2019" name="Int. J. Biol. Macromol.">
        <title>The mitochondrial genomes of ladybird beetles and implications for evolution and phylogeny.</title>
        <authorList>
            <person name="Song N."/>
            <person name="Li X."/>
            <person name="Yin X."/>
            <person name="Li X."/>
            <person name="Xi Y."/>
        </authorList>
    </citation>
    <scope>NUCLEOTIDE SEQUENCE</scope>
</reference>
<evidence type="ECO:0000256" key="14">
    <source>
        <dbReference type="ARBA" id="ARBA00023128"/>
    </source>
</evidence>
<feature type="transmembrane region" description="Helical" evidence="17">
    <location>
        <begin position="29"/>
        <end position="48"/>
    </location>
</feature>
<proteinExistence type="inferred from homology"/>
<keyword evidence="6 17" id="KW-0813">Transport</keyword>
<keyword evidence="9 17" id="KW-1278">Translocase</keyword>
<dbReference type="InterPro" id="IPR001133">
    <property type="entry name" value="NADH_UbQ_OxRdtase_chain4L/K"/>
</dbReference>
<dbReference type="GO" id="GO:0016651">
    <property type="term" value="F:oxidoreductase activity, acting on NAD(P)H"/>
    <property type="evidence" value="ECO:0007669"/>
    <property type="project" value="InterPro"/>
</dbReference>
<feature type="transmembrane region" description="Helical" evidence="17">
    <location>
        <begin position="6"/>
        <end position="22"/>
    </location>
</feature>
<evidence type="ECO:0000256" key="5">
    <source>
        <dbReference type="ARBA" id="ARBA00016612"/>
    </source>
</evidence>
<keyword evidence="12 17" id="KW-0520">NAD</keyword>
<gene>
    <name evidence="18" type="primary">nad4l</name>
</gene>
<evidence type="ECO:0000256" key="1">
    <source>
        <dbReference type="ARBA" id="ARBA00003257"/>
    </source>
</evidence>
<geneLocation type="mitochondrion" evidence="18"/>
<sequence>MKIFFLFYIYMFFMGLLSFCLNRKHMLMMLLSMEFMLLSLFILMYYYFLNFSFESYFCMIFLTMGVCESALGLSLLVFMIRTHGNDYFNLFNILW</sequence>
<evidence type="ECO:0000256" key="8">
    <source>
        <dbReference type="ARBA" id="ARBA00022692"/>
    </source>
</evidence>
<evidence type="ECO:0000256" key="17">
    <source>
        <dbReference type="RuleBase" id="RU004419"/>
    </source>
</evidence>
<evidence type="ECO:0000256" key="4">
    <source>
        <dbReference type="ARBA" id="ARBA00012944"/>
    </source>
</evidence>